<name>A0ABQ5SP87_9CHLO</name>
<protein>
    <submittedName>
        <fullName evidence="2">Uncharacterized protein</fullName>
    </submittedName>
</protein>
<feature type="coiled-coil region" evidence="1">
    <location>
        <begin position="17"/>
        <end position="58"/>
    </location>
</feature>
<feature type="coiled-coil region" evidence="1">
    <location>
        <begin position="92"/>
        <end position="119"/>
    </location>
</feature>
<dbReference type="EMBL" id="BSDZ01000103">
    <property type="protein sequence ID" value="GLI71303.1"/>
    <property type="molecule type" value="Genomic_DNA"/>
</dbReference>
<reference evidence="2 3" key="1">
    <citation type="journal article" date="2023" name="IScience">
        <title>Expanded male sex-determining region conserved during the evolution of homothallism in the green alga Volvox.</title>
        <authorList>
            <person name="Yamamoto K."/>
            <person name="Matsuzaki R."/>
            <person name="Mahakham W."/>
            <person name="Heman W."/>
            <person name="Sekimoto H."/>
            <person name="Kawachi M."/>
            <person name="Minakuchi Y."/>
            <person name="Toyoda A."/>
            <person name="Nozaki H."/>
        </authorList>
    </citation>
    <scope>NUCLEOTIDE SEQUENCE [LARGE SCALE GENOMIC DNA]</scope>
    <source>
        <strain evidence="2 3">NIES-4468</strain>
    </source>
</reference>
<proteinExistence type="predicted"/>
<evidence type="ECO:0000256" key="1">
    <source>
        <dbReference type="SAM" id="Coils"/>
    </source>
</evidence>
<feature type="coiled-coil region" evidence="1">
    <location>
        <begin position="148"/>
        <end position="224"/>
    </location>
</feature>
<accession>A0ABQ5SP87</accession>
<evidence type="ECO:0000313" key="3">
    <source>
        <dbReference type="Proteomes" id="UP001165090"/>
    </source>
</evidence>
<organism evidence="2 3">
    <name type="scientific">Volvox africanus</name>
    <dbReference type="NCBI Taxonomy" id="51714"/>
    <lineage>
        <taxon>Eukaryota</taxon>
        <taxon>Viridiplantae</taxon>
        <taxon>Chlorophyta</taxon>
        <taxon>core chlorophytes</taxon>
        <taxon>Chlorophyceae</taxon>
        <taxon>CS clade</taxon>
        <taxon>Chlamydomonadales</taxon>
        <taxon>Volvocaceae</taxon>
        <taxon>Volvox</taxon>
    </lineage>
</organism>
<keyword evidence="1" id="KW-0175">Coiled coil</keyword>
<sequence>MKALSLHGPWAYYERKAAENERRIADLEHEVLRWKSQYDDLQQKLEYAESERKQLQEVQLPGLLAEKGRSQGLVDSLHAELATERLERAEEHRQLTMEVSSLTQELQKLSADNAVLRSELAKTVHQKQLTSSKLEQIRKKLGLSESEAKAFIQELDEAKAASKALREENKELAADNTHLKQQVESRSQHCMTLIGENKRLLEQLAELRMQLQKQQGELWQAKAEQQSAMAAARQLQGPGRRPPQAVVREWSEPGIAGAAGMAVESGGGRAAVRLAEGKQNRPPWSDTGSGKTGVAGAAKPVVHIPIGVRPLGATDTAKAGVVRQALAVRNQRLVSAQQQQPQEQKLDA</sequence>
<dbReference type="Proteomes" id="UP001165090">
    <property type="component" value="Unassembled WGS sequence"/>
</dbReference>
<evidence type="ECO:0000313" key="2">
    <source>
        <dbReference type="EMBL" id="GLI71303.1"/>
    </source>
</evidence>
<comment type="caution">
    <text evidence="2">The sequence shown here is derived from an EMBL/GenBank/DDBJ whole genome shotgun (WGS) entry which is preliminary data.</text>
</comment>
<gene>
    <name evidence="2" type="ORF">VaNZ11_016444</name>
</gene>
<keyword evidence="3" id="KW-1185">Reference proteome</keyword>